<proteinExistence type="predicted"/>
<feature type="compositionally biased region" description="Basic and acidic residues" evidence="4">
    <location>
        <begin position="268"/>
        <end position="279"/>
    </location>
</feature>
<dbReference type="InterPro" id="IPR036397">
    <property type="entry name" value="RNaseH_sf"/>
</dbReference>
<dbReference type="GO" id="GO:0000175">
    <property type="term" value="F:3'-5'-RNA exonuclease activity"/>
    <property type="evidence" value="ECO:0007669"/>
    <property type="project" value="InterPro"/>
</dbReference>
<dbReference type="PhylomeDB" id="A0A0G4FQE0"/>
<evidence type="ECO:0000259" key="5">
    <source>
        <dbReference type="SMART" id="SM00479"/>
    </source>
</evidence>
<dbReference type="InterPro" id="IPR051274">
    <property type="entry name" value="3-5_Exoribonuclease"/>
</dbReference>
<feature type="domain" description="Exonuclease" evidence="5">
    <location>
        <begin position="43"/>
        <end position="249"/>
    </location>
</feature>
<evidence type="ECO:0000313" key="6">
    <source>
        <dbReference type="EMBL" id="CEM16655.1"/>
    </source>
</evidence>
<dbReference type="InterPro" id="IPR013520">
    <property type="entry name" value="Ribonucl_H"/>
</dbReference>
<dbReference type="CDD" id="cd06133">
    <property type="entry name" value="ERI-1_3'hExo_like"/>
    <property type="match status" value="1"/>
</dbReference>
<keyword evidence="2" id="KW-0378">Hydrolase</keyword>
<evidence type="ECO:0000256" key="2">
    <source>
        <dbReference type="ARBA" id="ARBA00022801"/>
    </source>
</evidence>
<feature type="region of interest" description="Disordered" evidence="4">
    <location>
        <begin position="133"/>
        <end position="154"/>
    </location>
</feature>
<evidence type="ECO:0000256" key="3">
    <source>
        <dbReference type="ARBA" id="ARBA00022839"/>
    </source>
</evidence>
<dbReference type="AlphaFoldDB" id="A0A0G4FQE0"/>
<reference evidence="6 7" key="1">
    <citation type="submission" date="2014-11" db="EMBL/GenBank/DDBJ databases">
        <authorList>
            <person name="Zhu J."/>
            <person name="Qi W."/>
            <person name="Song R."/>
        </authorList>
    </citation>
    <scope>NUCLEOTIDE SEQUENCE [LARGE SCALE GENOMIC DNA]</scope>
</reference>
<sequence length="307" mass="34707">MADAEKRVPLKGAWSFLNAPNSKDIAKRKVRKAFDLPPKPFDYLVVLDFEWTCDNRPGFGAGEIIEFPSVLVRTSPCEIVDEFQVYCRPEERPQLTRFCTELTAITQAMVDRGVLLSEAIRLHHRWMASHGLLPEPTDGPADAHDHQQPQRGKEGEYPSFAFVTWGDSDLMSALHRECERKGLPKPLHFWKWINLKALFKQHYRREPTGGLQRVVESLGYTFEGRAHSGLVDSRNTAKIVTDMIRGGFRFTRTTRGCGPDGQPYGRPKAGDKRAADRAQRRPALSSKAPRGEKRADVEGALRREEGA</sequence>
<organism evidence="6 7">
    <name type="scientific">Vitrella brassicaformis (strain CCMP3155)</name>
    <dbReference type="NCBI Taxonomy" id="1169540"/>
    <lineage>
        <taxon>Eukaryota</taxon>
        <taxon>Sar</taxon>
        <taxon>Alveolata</taxon>
        <taxon>Colpodellida</taxon>
        <taxon>Vitrellaceae</taxon>
        <taxon>Vitrella</taxon>
    </lineage>
</organism>
<dbReference type="STRING" id="1169540.A0A0G4FQE0"/>
<dbReference type="SMART" id="SM00479">
    <property type="entry name" value="EXOIII"/>
    <property type="match status" value="1"/>
</dbReference>
<evidence type="ECO:0000313" key="7">
    <source>
        <dbReference type="Proteomes" id="UP000041254"/>
    </source>
</evidence>
<dbReference type="PANTHER" id="PTHR23044:SF61">
    <property type="entry name" value="3'-5' EXORIBONUCLEASE 1-RELATED"/>
    <property type="match status" value="1"/>
</dbReference>
<feature type="compositionally biased region" description="Basic and acidic residues" evidence="4">
    <location>
        <begin position="289"/>
        <end position="307"/>
    </location>
</feature>
<dbReference type="VEuPathDB" id="CryptoDB:Vbra_15959"/>
<keyword evidence="7" id="KW-1185">Reference proteome</keyword>
<feature type="compositionally biased region" description="Basic and acidic residues" evidence="4">
    <location>
        <begin position="141"/>
        <end position="154"/>
    </location>
</feature>
<evidence type="ECO:0000256" key="1">
    <source>
        <dbReference type="ARBA" id="ARBA00022722"/>
    </source>
</evidence>
<dbReference type="Proteomes" id="UP000041254">
    <property type="component" value="Unassembled WGS sequence"/>
</dbReference>
<protein>
    <recommendedName>
        <fullName evidence="5">Exonuclease domain-containing protein</fullName>
    </recommendedName>
</protein>
<keyword evidence="1" id="KW-0540">Nuclease</keyword>
<dbReference type="InterPro" id="IPR012337">
    <property type="entry name" value="RNaseH-like_sf"/>
</dbReference>
<name>A0A0G4FQE0_VITBC</name>
<dbReference type="SUPFAM" id="SSF53098">
    <property type="entry name" value="Ribonuclease H-like"/>
    <property type="match status" value="1"/>
</dbReference>
<evidence type="ECO:0000256" key="4">
    <source>
        <dbReference type="SAM" id="MobiDB-lite"/>
    </source>
</evidence>
<dbReference type="PANTHER" id="PTHR23044">
    <property type="entry name" value="3'-5' EXONUCLEASE ERI1-RELATED"/>
    <property type="match status" value="1"/>
</dbReference>
<dbReference type="EMBL" id="CDMY01000480">
    <property type="protein sequence ID" value="CEM16655.1"/>
    <property type="molecule type" value="Genomic_DNA"/>
</dbReference>
<dbReference type="OMA" id="TWTDWDI"/>
<dbReference type="InParanoid" id="A0A0G4FQE0"/>
<keyword evidence="3" id="KW-0269">Exonuclease</keyword>
<gene>
    <name evidence="6" type="ORF">Vbra_15959</name>
</gene>
<accession>A0A0G4FQE0</accession>
<dbReference type="Gene3D" id="3.30.420.10">
    <property type="entry name" value="Ribonuclease H-like superfamily/Ribonuclease H"/>
    <property type="match status" value="1"/>
</dbReference>
<dbReference type="OrthoDB" id="438618at2759"/>
<dbReference type="GO" id="GO:0003676">
    <property type="term" value="F:nucleic acid binding"/>
    <property type="evidence" value="ECO:0007669"/>
    <property type="project" value="InterPro"/>
</dbReference>
<dbReference type="InterPro" id="IPR047201">
    <property type="entry name" value="ERI-1_3'hExo-like"/>
</dbReference>
<dbReference type="Pfam" id="PF00929">
    <property type="entry name" value="RNase_T"/>
    <property type="match status" value="1"/>
</dbReference>
<feature type="region of interest" description="Disordered" evidence="4">
    <location>
        <begin position="251"/>
        <end position="307"/>
    </location>
</feature>